<keyword evidence="5" id="KW-1185">Reference proteome</keyword>
<dbReference type="InterPro" id="IPR002048">
    <property type="entry name" value="EF_hand_dom"/>
</dbReference>
<protein>
    <recommendedName>
        <fullName evidence="3">EF-hand domain-containing protein</fullName>
    </recommendedName>
</protein>
<dbReference type="GO" id="GO:0005509">
    <property type="term" value="F:calcium ion binding"/>
    <property type="evidence" value="ECO:0007669"/>
    <property type="project" value="InterPro"/>
</dbReference>
<keyword evidence="1" id="KW-0677">Repeat</keyword>
<dbReference type="AlphaFoldDB" id="A0A4V5ZZP0"/>
<evidence type="ECO:0000256" key="2">
    <source>
        <dbReference type="ARBA" id="ARBA00022837"/>
    </source>
</evidence>
<dbReference type="PROSITE" id="PS00018">
    <property type="entry name" value="EF_HAND_1"/>
    <property type="match status" value="1"/>
</dbReference>
<evidence type="ECO:0000259" key="3">
    <source>
        <dbReference type="PROSITE" id="PS50222"/>
    </source>
</evidence>
<dbReference type="Gene3D" id="1.10.238.10">
    <property type="entry name" value="EF-hand"/>
    <property type="match status" value="1"/>
</dbReference>
<dbReference type="InterPro" id="IPR011992">
    <property type="entry name" value="EF-hand-dom_pair"/>
</dbReference>
<keyword evidence="2" id="KW-0106">Calcium</keyword>
<name>A0A4V5ZZP0_STECR</name>
<dbReference type="Proteomes" id="UP000298663">
    <property type="component" value="Unassembled WGS sequence"/>
</dbReference>
<sequence>MLKVVMRAIGFEPRKEEIKALVQRMKTNTAMRRINPDSFDVEELVHIIQNKYGGESHTLNELKSAFSLFDSDGKGFISLEDLRNMAKELGETISEEELKEMITAADNNNSGIVSQEDFYQIMKKSCLY</sequence>
<reference evidence="4 5" key="1">
    <citation type="journal article" date="2015" name="Genome Biol.">
        <title>Comparative genomics of Steinernema reveals deeply conserved gene regulatory networks.</title>
        <authorList>
            <person name="Dillman A.R."/>
            <person name="Macchietto M."/>
            <person name="Porter C.F."/>
            <person name="Rogers A."/>
            <person name="Williams B."/>
            <person name="Antoshechkin I."/>
            <person name="Lee M.M."/>
            <person name="Goodwin Z."/>
            <person name="Lu X."/>
            <person name="Lewis E.E."/>
            <person name="Goodrich-Blair H."/>
            <person name="Stock S.P."/>
            <person name="Adams B.J."/>
            <person name="Sternberg P.W."/>
            <person name="Mortazavi A."/>
        </authorList>
    </citation>
    <scope>NUCLEOTIDE SEQUENCE [LARGE SCALE GENOMIC DNA]</scope>
    <source>
        <strain evidence="4 5">ALL</strain>
    </source>
</reference>
<dbReference type="GO" id="GO:0016460">
    <property type="term" value="C:myosin II complex"/>
    <property type="evidence" value="ECO:0007669"/>
    <property type="project" value="TreeGrafter"/>
</dbReference>
<evidence type="ECO:0000313" key="4">
    <source>
        <dbReference type="EMBL" id="TKR68295.1"/>
    </source>
</evidence>
<reference evidence="4 5" key="2">
    <citation type="journal article" date="2019" name="G3 (Bethesda)">
        <title>Hybrid Assembly of the Genome of the Entomopathogenic Nematode Steinernema carpocapsae Identifies the X-Chromosome.</title>
        <authorList>
            <person name="Serra L."/>
            <person name="Macchietto M."/>
            <person name="Macias-Munoz A."/>
            <person name="McGill C.J."/>
            <person name="Rodriguez I.M."/>
            <person name="Rodriguez B."/>
            <person name="Murad R."/>
            <person name="Mortazavi A."/>
        </authorList>
    </citation>
    <scope>NUCLEOTIDE SEQUENCE [LARGE SCALE GENOMIC DNA]</scope>
    <source>
        <strain evidence="4 5">ALL</strain>
    </source>
</reference>
<dbReference type="STRING" id="34508.A0A4V5ZZP0"/>
<dbReference type="InterPro" id="IPR050230">
    <property type="entry name" value="CALM/Myosin/TropC-like"/>
</dbReference>
<organism evidence="4 5">
    <name type="scientific">Steinernema carpocapsae</name>
    <name type="common">Entomopathogenic nematode</name>
    <dbReference type="NCBI Taxonomy" id="34508"/>
    <lineage>
        <taxon>Eukaryota</taxon>
        <taxon>Metazoa</taxon>
        <taxon>Ecdysozoa</taxon>
        <taxon>Nematoda</taxon>
        <taxon>Chromadorea</taxon>
        <taxon>Rhabditida</taxon>
        <taxon>Tylenchina</taxon>
        <taxon>Panagrolaimomorpha</taxon>
        <taxon>Strongyloidoidea</taxon>
        <taxon>Steinernematidae</taxon>
        <taxon>Steinernema</taxon>
    </lineage>
</organism>
<dbReference type="Pfam" id="PF13499">
    <property type="entry name" value="EF-hand_7"/>
    <property type="match status" value="1"/>
</dbReference>
<dbReference type="OrthoDB" id="343296at2759"/>
<feature type="domain" description="EF-hand" evidence="3">
    <location>
        <begin position="57"/>
        <end position="92"/>
    </location>
</feature>
<gene>
    <name evidence="4" type="ORF">L596_024295</name>
</gene>
<dbReference type="SUPFAM" id="SSF47473">
    <property type="entry name" value="EF-hand"/>
    <property type="match status" value="1"/>
</dbReference>
<dbReference type="CDD" id="cd00051">
    <property type="entry name" value="EFh"/>
    <property type="match status" value="1"/>
</dbReference>
<dbReference type="PROSITE" id="PS50222">
    <property type="entry name" value="EF_HAND_2"/>
    <property type="match status" value="2"/>
</dbReference>
<accession>A0A4V5ZZP0</accession>
<proteinExistence type="predicted"/>
<dbReference type="FunFam" id="1.10.238.10:FF:000001">
    <property type="entry name" value="Calmodulin 1"/>
    <property type="match status" value="1"/>
</dbReference>
<dbReference type="InterPro" id="IPR018247">
    <property type="entry name" value="EF_Hand_1_Ca_BS"/>
</dbReference>
<feature type="domain" description="EF-hand" evidence="3">
    <location>
        <begin position="93"/>
        <end position="128"/>
    </location>
</feature>
<comment type="caution">
    <text evidence="4">The sequence shown here is derived from an EMBL/GenBank/DDBJ whole genome shotgun (WGS) entry which is preliminary data.</text>
</comment>
<evidence type="ECO:0000313" key="5">
    <source>
        <dbReference type="Proteomes" id="UP000298663"/>
    </source>
</evidence>
<dbReference type="PANTHER" id="PTHR23048">
    <property type="entry name" value="MYOSIN LIGHT CHAIN 1, 3"/>
    <property type="match status" value="1"/>
</dbReference>
<dbReference type="PANTHER" id="PTHR23048:SF59">
    <property type="entry name" value="EF-HAND SUPERFAMILY PROTEIN"/>
    <property type="match status" value="1"/>
</dbReference>
<dbReference type="EMBL" id="AZBU02000008">
    <property type="protein sequence ID" value="TKR68295.1"/>
    <property type="molecule type" value="Genomic_DNA"/>
</dbReference>
<dbReference type="SMART" id="SM00054">
    <property type="entry name" value="EFh"/>
    <property type="match status" value="2"/>
</dbReference>
<evidence type="ECO:0000256" key="1">
    <source>
        <dbReference type="ARBA" id="ARBA00022737"/>
    </source>
</evidence>